<reference evidence="1 2" key="1">
    <citation type="journal article" date="2017" name="BMC Genomics">
        <title>Comparative genomic and phylogenomic analyses of the Bifidobacteriaceae family.</title>
        <authorList>
            <person name="Lugli G.A."/>
            <person name="Milani C."/>
            <person name="Turroni F."/>
            <person name="Duranti S."/>
            <person name="Mancabelli L."/>
            <person name="Mangifesta M."/>
            <person name="Ferrario C."/>
            <person name="Modesto M."/>
            <person name="Mattarelli P."/>
            <person name="Jiri K."/>
            <person name="van Sinderen D."/>
            <person name="Ventura M."/>
        </authorList>
    </citation>
    <scope>NUCLEOTIDE SEQUENCE [LARGE SCALE GENOMIC DNA]</scope>
    <source>
        <strain evidence="1 2">DSM 24762</strain>
    </source>
</reference>
<gene>
    <name evidence="1" type="ORF">ALMA_0805</name>
</gene>
<organism evidence="1 2">
    <name type="scientific">Alloscardovia macacae</name>
    <dbReference type="NCBI Taxonomy" id="1160091"/>
    <lineage>
        <taxon>Bacteria</taxon>
        <taxon>Bacillati</taxon>
        <taxon>Actinomycetota</taxon>
        <taxon>Actinomycetes</taxon>
        <taxon>Bifidobacteriales</taxon>
        <taxon>Bifidobacteriaceae</taxon>
        <taxon>Alloscardovia</taxon>
    </lineage>
</organism>
<dbReference type="EMBL" id="MWWT01000005">
    <property type="protein sequence ID" value="OZG54344.1"/>
    <property type="molecule type" value="Genomic_DNA"/>
</dbReference>
<keyword evidence="2" id="KW-1185">Reference proteome</keyword>
<evidence type="ECO:0000313" key="1">
    <source>
        <dbReference type="EMBL" id="OZG54344.1"/>
    </source>
</evidence>
<dbReference type="Proteomes" id="UP000243657">
    <property type="component" value="Unassembled WGS sequence"/>
</dbReference>
<sequence>MTTWEAFLREYAKFRDDGVQYGVQEKSLDFFCDYVVTDAKHFLLRSHAPELELSDDELRTFYEQHGSASAAQGHRAYIEVEDGNYFSEDMAKSIRNIVEDERIGIPEKAERIRQRYPDLSWKIIHEEDERGASAHAQDRADVFLQLRKQTEMRVEDGGRKLWRILLSDSSSEAVPELEDIKDTVRESARRCKLEALLEREERSR</sequence>
<comment type="caution">
    <text evidence="1">The sequence shown here is derived from an EMBL/GenBank/DDBJ whole genome shotgun (WGS) entry which is preliminary data.</text>
</comment>
<dbReference type="RefSeq" id="WP_094726478.1">
    <property type="nucleotide sequence ID" value="NZ_MWWT01000005.1"/>
</dbReference>
<dbReference type="AlphaFoldDB" id="A0A261F5F9"/>
<proteinExistence type="predicted"/>
<protein>
    <submittedName>
        <fullName evidence="1">Uncharacterized protein</fullName>
    </submittedName>
</protein>
<name>A0A261F5F9_9BIFI</name>
<accession>A0A261F5F9</accession>
<evidence type="ECO:0000313" key="2">
    <source>
        <dbReference type="Proteomes" id="UP000243657"/>
    </source>
</evidence>